<feature type="domain" description="Reverse transcriptase/retrotransposon-derived protein RNase H-like" evidence="1">
    <location>
        <begin position="9"/>
        <end position="62"/>
    </location>
</feature>
<reference evidence="2 3" key="1">
    <citation type="journal article" date="2018" name="PLoS Genet.">
        <title>Population sequencing reveals clonal diversity and ancestral inbreeding in the grapevine cultivar Chardonnay.</title>
        <authorList>
            <person name="Roach M.J."/>
            <person name="Johnson D.L."/>
            <person name="Bohlmann J."/>
            <person name="van Vuuren H.J."/>
            <person name="Jones S.J."/>
            <person name="Pretorius I.S."/>
            <person name="Schmidt S.A."/>
            <person name="Borneman A.R."/>
        </authorList>
    </citation>
    <scope>NUCLEOTIDE SEQUENCE [LARGE SCALE GENOMIC DNA]</scope>
    <source>
        <strain evidence="3">cv. Chardonnay</strain>
        <tissue evidence="2">Leaf</tissue>
    </source>
</reference>
<gene>
    <name evidence="2" type="ORF">CK203_002394</name>
</gene>
<accession>A0A438KIA6</accession>
<organism evidence="2 3">
    <name type="scientific">Vitis vinifera</name>
    <name type="common">Grape</name>
    <dbReference type="NCBI Taxonomy" id="29760"/>
    <lineage>
        <taxon>Eukaryota</taxon>
        <taxon>Viridiplantae</taxon>
        <taxon>Streptophyta</taxon>
        <taxon>Embryophyta</taxon>
        <taxon>Tracheophyta</taxon>
        <taxon>Spermatophyta</taxon>
        <taxon>Magnoliopsida</taxon>
        <taxon>eudicotyledons</taxon>
        <taxon>Gunneridae</taxon>
        <taxon>Pentapetalae</taxon>
        <taxon>rosids</taxon>
        <taxon>Vitales</taxon>
        <taxon>Vitaceae</taxon>
        <taxon>Viteae</taxon>
        <taxon>Vitis</taxon>
    </lineage>
</organism>
<proteinExistence type="predicted"/>
<dbReference type="AlphaFoldDB" id="A0A438KIA6"/>
<evidence type="ECO:0000259" key="1">
    <source>
        <dbReference type="Pfam" id="PF17919"/>
    </source>
</evidence>
<dbReference type="EMBL" id="QGNW01000006">
    <property type="protein sequence ID" value="RVX20922.1"/>
    <property type="molecule type" value="Genomic_DNA"/>
</dbReference>
<sequence>MRKNQPTVWNDDCQRAFEKIKECLISPPVLVPPILGRPLLLYLSISDMALGYMLAQLNDSGKDIGLGHREAEALCDRVLHIIGLVIGSIEDDSCTLMVPPISRVWYRYPIDITSGFGDCARPWSQTVGDPRDSNLVIQQTQAYEPIQACQLMEELLGRVKQGFWTFTGLNFKWKHEHKPWEHHFARKEQWRRGKQSEENRAQQLQSSFALSEHFLKSIFYMLYTISKLRKSRIQRFKPCTIWS</sequence>
<dbReference type="Gene3D" id="3.30.70.270">
    <property type="match status" value="1"/>
</dbReference>
<name>A0A438KIA6_VITVI</name>
<dbReference type="SUPFAM" id="SSF56672">
    <property type="entry name" value="DNA/RNA polymerases"/>
    <property type="match status" value="1"/>
</dbReference>
<dbReference type="InterPro" id="IPR043128">
    <property type="entry name" value="Rev_trsase/Diguanyl_cyclase"/>
</dbReference>
<dbReference type="InterPro" id="IPR041577">
    <property type="entry name" value="RT_RNaseH_2"/>
</dbReference>
<protein>
    <recommendedName>
        <fullName evidence="1">Reverse transcriptase/retrotransposon-derived protein RNase H-like domain-containing protein</fullName>
    </recommendedName>
</protein>
<dbReference type="Pfam" id="PF17919">
    <property type="entry name" value="RT_RNaseH_2"/>
    <property type="match status" value="1"/>
</dbReference>
<comment type="caution">
    <text evidence="2">The sequence shown here is derived from an EMBL/GenBank/DDBJ whole genome shotgun (WGS) entry which is preliminary data.</text>
</comment>
<dbReference type="Proteomes" id="UP000288805">
    <property type="component" value="Unassembled WGS sequence"/>
</dbReference>
<dbReference type="InterPro" id="IPR043502">
    <property type="entry name" value="DNA/RNA_pol_sf"/>
</dbReference>
<evidence type="ECO:0000313" key="3">
    <source>
        <dbReference type="Proteomes" id="UP000288805"/>
    </source>
</evidence>
<evidence type="ECO:0000313" key="2">
    <source>
        <dbReference type="EMBL" id="RVX20922.1"/>
    </source>
</evidence>